<comment type="similarity">
    <text evidence="1">Belongs to the ATP12 family.</text>
</comment>
<keyword evidence="2" id="KW-0809">Transit peptide</keyword>
<name>A0A1I4PV58_9RHOB</name>
<dbReference type="OrthoDB" id="9797825at2"/>
<dbReference type="GO" id="GO:0043461">
    <property type="term" value="P:proton-transporting ATP synthase complex assembly"/>
    <property type="evidence" value="ECO:0007669"/>
    <property type="project" value="InterPro"/>
</dbReference>
<reference evidence="4 5" key="1">
    <citation type="submission" date="2016-10" db="EMBL/GenBank/DDBJ databases">
        <authorList>
            <person name="de Groot N.N."/>
        </authorList>
    </citation>
    <scope>NUCLEOTIDE SEQUENCE [LARGE SCALE GENOMIC DNA]</scope>
    <source>
        <strain evidence="4 5">DSM 15283</strain>
    </source>
</reference>
<evidence type="ECO:0000313" key="4">
    <source>
        <dbReference type="EMBL" id="SFM31687.1"/>
    </source>
</evidence>
<evidence type="ECO:0000256" key="2">
    <source>
        <dbReference type="ARBA" id="ARBA00022946"/>
    </source>
</evidence>
<evidence type="ECO:0000256" key="1">
    <source>
        <dbReference type="ARBA" id="ARBA00008231"/>
    </source>
</evidence>
<dbReference type="EMBL" id="FOTQ01000006">
    <property type="protein sequence ID" value="SFM31687.1"/>
    <property type="molecule type" value="Genomic_DNA"/>
</dbReference>
<keyword evidence="5" id="KW-1185">Reference proteome</keyword>
<protein>
    <submittedName>
        <fullName evidence="4">Chaperone required for the assembly of the F1-ATPase</fullName>
    </submittedName>
</protein>
<dbReference type="AlphaFoldDB" id="A0A1I4PV58"/>
<sequence length="236" mass="26104">MSGWAKKRFWKEASVGAEEDGYSVQLDGRALKTPAKASLIVPTEDMAQGIAAEWDAQEGEIDPTTMPVTRSANAAIDKVAIQHAEVADMLAEYGGSDLLCYRATAPEELIARQAEAWDPLLRWASESLGADLRVVAGVVHEAQDPASLGRLRERVHGFNNFELAAFHDLVSLSGSLVIGFAATRNERPIEELWRLSRIDETWQEDQWGVDEEAAAQAKTKELAFLHAHRFFNMSQK</sequence>
<dbReference type="PANTHER" id="PTHR21013:SF10">
    <property type="entry name" value="ATP SYNTHASE MITOCHONDRIAL F1 COMPLEX ASSEMBLY FACTOR 2"/>
    <property type="match status" value="1"/>
</dbReference>
<gene>
    <name evidence="4" type="ORF">SAMN04488042_10653</name>
</gene>
<dbReference type="RefSeq" id="WP_093094525.1">
    <property type="nucleotide sequence ID" value="NZ_FOTQ01000006.1"/>
</dbReference>
<dbReference type="Proteomes" id="UP000199144">
    <property type="component" value="Unassembled WGS sequence"/>
</dbReference>
<dbReference type="STRING" id="254406.SAMN04488042_10653"/>
<organism evidence="4 5">
    <name type="scientific">Shimia aestuarii</name>
    <dbReference type="NCBI Taxonomy" id="254406"/>
    <lineage>
        <taxon>Bacteria</taxon>
        <taxon>Pseudomonadati</taxon>
        <taxon>Pseudomonadota</taxon>
        <taxon>Alphaproteobacteria</taxon>
        <taxon>Rhodobacterales</taxon>
        <taxon>Roseobacteraceae</taxon>
    </lineage>
</organism>
<dbReference type="InterPro" id="IPR011419">
    <property type="entry name" value="ATP12_ATP_synth-F1-assembly"/>
</dbReference>
<keyword evidence="3" id="KW-0143">Chaperone</keyword>
<evidence type="ECO:0000256" key="3">
    <source>
        <dbReference type="ARBA" id="ARBA00023186"/>
    </source>
</evidence>
<dbReference type="Gene3D" id="3.30.2180.10">
    <property type="entry name" value="ATP12-like"/>
    <property type="match status" value="1"/>
</dbReference>
<dbReference type="Gene3D" id="1.10.3580.10">
    <property type="entry name" value="ATP12 ATPase"/>
    <property type="match status" value="1"/>
</dbReference>
<evidence type="ECO:0000313" key="5">
    <source>
        <dbReference type="Proteomes" id="UP000199144"/>
    </source>
</evidence>
<accession>A0A1I4PV58</accession>
<dbReference type="InterPro" id="IPR042272">
    <property type="entry name" value="ATP12_ATP_synth-F1-assembly_N"/>
</dbReference>
<dbReference type="InterPro" id="IPR023335">
    <property type="entry name" value="ATP12_ortho_dom_sf"/>
</dbReference>
<dbReference type="PANTHER" id="PTHR21013">
    <property type="entry name" value="ATP SYNTHASE MITOCHONDRIAL F1 COMPLEX ASSEMBLY FACTOR 2/ATP12 PROTEIN, MITOCHONDRIAL PRECURSOR"/>
    <property type="match status" value="1"/>
</dbReference>
<dbReference type="SUPFAM" id="SSF160909">
    <property type="entry name" value="ATP12-like"/>
    <property type="match status" value="1"/>
</dbReference>
<proteinExistence type="inferred from homology"/>
<dbReference type="Pfam" id="PF07542">
    <property type="entry name" value="ATP12"/>
    <property type="match status" value="1"/>
</dbReference>